<keyword evidence="1" id="KW-0805">Transcription regulation</keyword>
<feature type="transmembrane region" description="Helical" evidence="5">
    <location>
        <begin position="96"/>
        <end position="113"/>
    </location>
</feature>
<dbReference type="PROSITE" id="PS00041">
    <property type="entry name" value="HTH_ARAC_FAMILY_1"/>
    <property type="match status" value="1"/>
</dbReference>
<keyword evidence="8" id="KW-1185">Reference proteome</keyword>
<feature type="transmembrane region" description="Helical" evidence="5">
    <location>
        <begin position="119"/>
        <end position="139"/>
    </location>
</feature>
<evidence type="ECO:0000256" key="1">
    <source>
        <dbReference type="ARBA" id="ARBA00023015"/>
    </source>
</evidence>
<feature type="transmembrane region" description="Helical" evidence="5">
    <location>
        <begin position="32"/>
        <end position="50"/>
    </location>
</feature>
<keyword evidence="2" id="KW-0238">DNA-binding</keyword>
<feature type="domain" description="HTH araC/xylS-type" evidence="6">
    <location>
        <begin position="236"/>
        <end position="345"/>
    </location>
</feature>
<dbReference type="PANTHER" id="PTHR43280:SF29">
    <property type="entry name" value="ARAC-FAMILY TRANSCRIPTIONAL REGULATOR"/>
    <property type="match status" value="1"/>
</dbReference>
<sequence>MHSLDLLLRVAPATVLLLLGGLLLRDGKGQRIVRAFGLLSLGLAGFLAGNTPYPELLLPAPVATWVGLLSGLAALFLWWFLLELFDDGFALGPREWAVSGAWLLLVLLDRGLLGARYAGIGLSWGLIAMALAMVAHVLWRLLRDREGDLVEERRRSRRWIAAAFSAALLADLGADILMGFSWKPAWFSMLQNAAIGAIALGLARLLLRADAQVLVHRLAERETAEPQAVRSQERENALLARIEQLMREQRPYRDPALDFASFVKLAGAPEPEVRRLVNHRLGARHFRSFLNAYRLEDAKAALADPARARDKLLAIALDAGFASLSSFNRCFKQAQGESPSAYRARQLPETAAEPDWELPKTRF</sequence>
<organism evidence="7 8">
    <name type="scientific">Lysobacter silvisoli</name>
    <dbReference type="NCBI Taxonomy" id="2293254"/>
    <lineage>
        <taxon>Bacteria</taxon>
        <taxon>Pseudomonadati</taxon>
        <taxon>Pseudomonadota</taxon>
        <taxon>Gammaproteobacteria</taxon>
        <taxon>Lysobacterales</taxon>
        <taxon>Lysobacteraceae</taxon>
        <taxon>Lysobacter</taxon>
    </lineage>
</organism>
<dbReference type="Proteomes" id="UP000264492">
    <property type="component" value="Unassembled WGS sequence"/>
</dbReference>
<keyword evidence="3" id="KW-0804">Transcription</keyword>
<dbReference type="Pfam" id="PF12833">
    <property type="entry name" value="HTH_18"/>
    <property type="match status" value="1"/>
</dbReference>
<dbReference type="GO" id="GO:0043565">
    <property type="term" value="F:sequence-specific DNA binding"/>
    <property type="evidence" value="ECO:0007669"/>
    <property type="project" value="InterPro"/>
</dbReference>
<accession>A0A371K002</accession>
<reference evidence="7 8" key="1">
    <citation type="submission" date="2018-08" db="EMBL/GenBank/DDBJ databases">
        <title>Lysobacter sp. zong2l5, whole genome shotgun sequence.</title>
        <authorList>
            <person name="Zhang X."/>
            <person name="Feng G."/>
            <person name="Zhu H."/>
        </authorList>
    </citation>
    <scope>NUCLEOTIDE SEQUENCE [LARGE SCALE GENOMIC DNA]</scope>
    <source>
        <strain evidence="8">zong2l5</strain>
    </source>
</reference>
<comment type="caution">
    <text evidence="7">The sequence shown here is derived from an EMBL/GenBank/DDBJ whole genome shotgun (WGS) entry which is preliminary data.</text>
</comment>
<feature type="region of interest" description="Disordered" evidence="4">
    <location>
        <begin position="338"/>
        <end position="363"/>
    </location>
</feature>
<dbReference type="EMBL" id="QTSU01000002">
    <property type="protein sequence ID" value="RDZ27249.1"/>
    <property type="molecule type" value="Genomic_DNA"/>
</dbReference>
<feature type="transmembrane region" description="Helical" evidence="5">
    <location>
        <begin position="62"/>
        <end position="84"/>
    </location>
</feature>
<keyword evidence="5" id="KW-1133">Transmembrane helix</keyword>
<dbReference type="InterPro" id="IPR009057">
    <property type="entry name" value="Homeodomain-like_sf"/>
</dbReference>
<dbReference type="AlphaFoldDB" id="A0A371K002"/>
<evidence type="ECO:0000256" key="3">
    <source>
        <dbReference type="ARBA" id="ARBA00023163"/>
    </source>
</evidence>
<feature type="transmembrane region" description="Helical" evidence="5">
    <location>
        <begin position="159"/>
        <end position="180"/>
    </location>
</feature>
<name>A0A371K002_9GAMM</name>
<evidence type="ECO:0000256" key="4">
    <source>
        <dbReference type="SAM" id="MobiDB-lite"/>
    </source>
</evidence>
<dbReference type="Gene3D" id="1.10.10.60">
    <property type="entry name" value="Homeodomain-like"/>
    <property type="match status" value="1"/>
</dbReference>
<dbReference type="RefSeq" id="WP_115859625.1">
    <property type="nucleotide sequence ID" value="NZ_QTSU01000002.1"/>
</dbReference>
<dbReference type="InterPro" id="IPR018060">
    <property type="entry name" value="HTH_AraC"/>
</dbReference>
<evidence type="ECO:0000256" key="5">
    <source>
        <dbReference type="SAM" id="Phobius"/>
    </source>
</evidence>
<dbReference type="GO" id="GO:0003700">
    <property type="term" value="F:DNA-binding transcription factor activity"/>
    <property type="evidence" value="ECO:0007669"/>
    <property type="project" value="InterPro"/>
</dbReference>
<evidence type="ECO:0000259" key="6">
    <source>
        <dbReference type="PROSITE" id="PS01124"/>
    </source>
</evidence>
<evidence type="ECO:0000256" key="2">
    <source>
        <dbReference type="ARBA" id="ARBA00023125"/>
    </source>
</evidence>
<keyword evidence="5" id="KW-0812">Transmembrane</keyword>
<proteinExistence type="predicted"/>
<dbReference type="OrthoDB" id="345413at2"/>
<keyword evidence="5" id="KW-0472">Membrane</keyword>
<dbReference type="SMART" id="SM00342">
    <property type="entry name" value="HTH_ARAC"/>
    <property type="match status" value="1"/>
</dbReference>
<protein>
    <submittedName>
        <fullName evidence="7">AraC family transcriptional regulator</fullName>
    </submittedName>
</protein>
<dbReference type="SUPFAM" id="SSF46689">
    <property type="entry name" value="Homeodomain-like"/>
    <property type="match status" value="1"/>
</dbReference>
<dbReference type="PROSITE" id="PS01124">
    <property type="entry name" value="HTH_ARAC_FAMILY_2"/>
    <property type="match status" value="1"/>
</dbReference>
<feature type="transmembrane region" description="Helical" evidence="5">
    <location>
        <begin position="186"/>
        <end position="207"/>
    </location>
</feature>
<evidence type="ECO:0000313" key="7">
    <source>
        <dbReference type="EMBL" id="RDZ27249.1"/>
    </source>
</evidence>
<dbReference type="PANTHER" id="PTHR43280">
    <property type="entry name" value="ARAC-FAMILY TRANSCRIPTIONAL REGULATOR"/>
    <property type="match status" value="1"/>
</dbReference>
<feature type="transmembrane region" description="Helical" evidence="5">
    <location>
        <begin position="6"/>
        <end position="25"/>
    </location>
</feature>
<gene>
    <name evidence="7" type="ORF">DX914_13455</name>
</gene>
<evidence type="ECO:0000313" key="8">
    <source>
        <dbReference type="Proteomes" id="UP000264492"/>
    </source>
</evidence>
<dbReference type="InterPro" id="IPR018062">
    <property type="entry name" value="HTH_AraC-typ_CS"/>
</dbReference>